<accession>Q6BJ26</accession>
<evidence type="ECO:0000313" key="2">
    <source>
        <dbReference type="EMBL" id="CAG90254.2"/>
    </source>
</evidence>
<feature type="transmembrane region" description="Helical" evidence="1">
    <location>
        <begin position="218"/>
        <end position="237"/>
    </location>
</feature>
<dbReference type="GeneID" id="2904672"/>
<dbReference type="KEGG" id="dha:DEHA2G05720g"/>
<dbReference type="VEuPathDB" id="FungiDB:DEHA2G05720g"/>
<dbReference type="AlphaFoldDB" id="Q6BJ26"/>
<feature type="transmembrane region" description="Helical" evidence="1">
    <location>
        <begin position="65"/>
        <end position="83"/>
    </location>
</feature>
<feature type="transmembrane region" description="Helical" evidence="1">
    <location>
        <begin position="257"/>
        <end position="274"/>
    </location>
</feature>
<feature type="transmembrane region" description="Helical" evidence="1">
    <location>
        <begin position="384"/>
        <end position="408"/>
    </location>
</feature>
<keyword evidence="1" id="KW-0812">Transmembrane</keyword>
<feature type="transmembrane region" description="Helical" evidence="1">
    <location>
        <begin position="27"/>
        <end position="45"/>
    </location>
</feature>
<dbReference type="eggNOG" id="ENOG502RMSE">
    <property type="taxonomic scope" value="Eukaryota"/>
</dbReference>
<feature type="transmembrane region" description="Helical" evidence="1">
    <location>
        <begin position="295"/>
        <end position="314"/>
    </location>
</feature>
<dbReference type="OrthoDB" id="10321302at2759"/>
<proteinExistence type="predicted"/>
<protein>
    <submittedName>
        <fullName evidence="2">DEHA2G05720p</fullName>
    </submittedName>
</protein>
<reference evidence="2 3" key="1">
    <citation type="journal article" date="2004" name="Nature">
        <title>Genome evolution in yeasts.</title>
        <authorList>
            <consortium name="Genolevures"/>
            <person name="Dujon B."/>
            <person name="Sherman D."/>
            <person name="Fischer G."/>
            <person name="Durrens P."/>
            <person name="Casaregola S."/>
            <person name="Lafontaine I."/>
            <person name="de Montigny J."/>
            <person name="Marck C."/>
            <person name="Neuveglise C."/>
            <person name="Talla E."/>
            <person name="Goffard N."/>
            <person name="Frangeul L."/>
            <person name="Aigle M."/>
            <person name="Anthouard V."/>
            <person name="Babour A."/>
            <person name="Barbe V."/>
            <person name="Barnay S."/>
            <person name="Blanchin S."/>
            <person name="Beckerich J.M."/>
            <person name="Beyne E."/>
            <person name="Bleykasten C."/>
            <person name="Boisrame A."/>
            <person name="Boyer J."/>
            <person name="Cattolico L."/>
            <person name="Confanioleri F."/>
            <person name="de Daruvar A."/>
            <person name="Despons L."/>
            <person name="Fabre E."/>
            <person name="Fairhead C."/>
            <person name="Ferry-Dumazet H."/>
            <person name="Groppi A."/>
            <person name="Hantraye F."/>
            <person name="Hennequin C."/>
            <person name="Jauniaux N."/>
            <person name="Joyet P."/>
            <person name="Kachouri R."/>
            <person name="Kerrest A."/>
            <person name="Koszul R."/>
            <person name="Lemaire M."/>
            <person name="Lesur I."/>
            <person name="Ma L."/>
            <person name="Muller H."/>
            <person name="Nicaud J.M."/>
            <person name="Nikolski M."/>
            <person name="Oztas S."/>
            <person name="Ozier-Kalogeropoulos O."/>
            <person name="Pellenz S."/>
            <person name="Potier S."/>
            <person name="Richard G.F."/>
            <person name="Straub M.L."/>
            <person name="Suleau A."/>
            <person name="Swennene D."/>
            <person name="Tekaia F."/>
            <person name="Wesolowski-Louvel M."/>
            <person name="Westhof E."/>
            <person name="Wirth B."/>
            <person name="Zeniou-Meyer M."/>
            <person name="Zivanovic I."/>
            <person name="Bolotin-Fukuhara M."/>
            <person name="Thierry A."/>
            <person name="Bouchier C."/>
            <person name="Caudron B."/>
            <person name="Scarpelli C."/>
            <person name="Gaillardin C."/>
            <person name="Weissenbach J."/>
            <person name="Wincker P."/>
            <person name="Souciet J.L."/>
        </authorList>
    </citation>
    <scope>NUCLEOTIDE SEQUENCE [LARGE SCALE GENOMIC DNA]</scope>
    <source>
        <strain evidence="3">ATCC 36239 / CBS 767 / BCRC 21394 / JCM 1990 / NBRC 0083 / IGC 2968</strain>
    </source>
</reference>
<dbReference type="Proteomes" id="UP000000599">
    <property type="component" value="Chromosome G"/>
</dbReference>
<organism evidence="2 3">
    <name type="scientific">Debaryomyces hansenii (strain ATCC 36239 / CBS 767 / BCRC 21394 / JCM 1990 / NBRC 0083 / IGC 2968)</name>
    <name type="common">Yeast</name>
    <name type="synonym">Torulaspora hansenii</name>
    <dbReference type="NCBI Taxonomy" id="284592"/>
    <lineage>
        <taxon>Eukaryota</taxon>
        <taxon>Fungi</taxon>
        <taxon>Dikarya</taxon>
        <taxon>Ascomycota</taxon>
        <taxon>Saccharomycotina</taxon>
        <taxon>Pichiomycetes</taxon>
        <taxon>Debaryomycetaceae</taxon>
        <taxon>Debaryomyces</taxon>
    </lineage>
</organism>
<keyword evidence="3" id="KW-1185">Reference proteome</keyword>
<dbReference type="OMA" id="ANDMHEN"/>
<dbReference type="HOGENOM" id="CLU_657243_0_0_1"/>
<dbReference type="RefSeq" id="XP_461795.2">
    <property type="nucleotide sequence ID" value="XM_461795.1"/>
</dbReference>
<sequence length="418" mass="47432">MSDLNNGGLQMVTILETIKKFSENINGYKLVSMGGSVVCGMIYIYRYHKVSQVLPQRHSEDFKSLTTAITGLCLWNFMITAFAETTLLNLDNVSGYLNGDEDLPKNFRGYFVNEDIHSVLNMYYLRKDVKLLSVTVVSMTLFQIFSHVIMKSVEYISFISTEDSNDVEKAVEPRPLSKSVSFDVDLTTYQYSDMELSVSKSRLNFGQSPLKSFFIKHCISFVILSVISYCIVPDSFLFNSSAILFQCSSITLKSDHIFYSIFTLFFLDVATIFVKVANHPKLRNFPQFTSILSRFIWCYSSVILATSMSLMLLFNDVLINLVKLLAIYTYAPTHTITYDVSFVTQIFVNYLTHSIQSSCTAGAECSQLELVNTLSKNFVWLKDILSSCCIVLNLSCLVILPMLIWLVIIESKLGRSIY</sequence>
<gene>
    <name evidence="2" type="ordered locus">DEHA2G05720g</name>
</gene>
<evidence type="ECO:0000313" key="3">
    <source>
        <dbReference type="Proteomes" id="UP000000599"/>
    </source>
</evidence>
<dbReference type="InParanoid" id="Q6BJ26"/>
<keyword evidence="1" id="KW-1133">Transmembrane helix</keyword>
<name>Q6BJ26_DEBHA</name>
<dbReference type="EMBL" id="CR382139">
    <property type="protein sequence ID" value="CAG90254.2"/>
    <property type="molecule type" value="Genomic_DNA"/>
</dbReference>
<keyword evidence="1" id="KW-0472">Membrane</keyword>
<evidence type="ECO:0000256" key="1">
    <source>
        <dbReference type="SAM" id="Phobius"/>
    </source>
</evidence>
<feature type="transmembrane region" description="Helical" evidence="1">
    <location>
        <begin position="131"/>
        <end position="150"/>
    </location>
</feature>